<dbReference type="Pfam" id="PF13456">
    <property type="entry name" value="RVT_3"/>
    <property type="match status" value="1"/>
</dbReference>
<evidence type="ECO:0000313" key="3">
    <source>
        <dbReference type="Proteomes" id="UP000489600"/>
    </source>
</evidence>
<dbReference type="Gene3D" id="3.30.420.10">
    <property type="entry name" value="Ribonuclease H-like superfamily/Ribonuclease H"/>
    <property type="match status" value="1"/>
</dbReference>
<dbReference type="AlphaFoldDB" id="A0A565AT90"/>
<evidence type="ECO:0000313" key="2">
    <source>
        <dbReference type="EMBL" id="VVA92577.1"/>
    </source>
</evidence>
<evidence type="ECO:0000259" key="1">
    <source>
        <dbReference type="Pfam" id="PF13456"/>
    </source>
</evidence>
<dbReference type="OrthoDB" id="1297712at2759"/>
<organism evidence="2 3">
    <name type="scientific">Arabis nemorensis</name>
    <dbReference type="NCBI Taxonomy" id="586526"/>
    <lineage>
        <taxon>Eukaryota</taxon>
        <taxon>Viridiplantae</taxon>
        <taxon>Streptophyta</taxon>
        <taxon>Embryophyta</taxon>
        <taxon>Tracheophyta</taxon>
        <taxon>Spermatophyta</taxon>
        <taxon>Magnoliopsida</taxon>
        <taxon>eudicotyledons</taxon>
        <taxon>Gunneridae</taxon>
        <taxon>Pentapetalae</taxon>
        <taxon>rosids</taxon>
        <taxon>malvids</taxon>
        <taxon>Brassicales</taxon>
        <taxon>Brassicaceae</taxon>
        <taxon>Arabideae</taxon>
        <taxon>Arabis</taxon>
    </lineage>
</organism>
<reference evidence="2" key="1">
    <citation type="submission" date="2019-07" db="EMBL/GenBank/DDBJ databases">
        <authorList>
            <person name="Dittberner H."/>
        </authorList>
    </citation>
    <scope>NUCLEOTIDE SEQUENCE [LARGE SCALE GENOMIC DNA]</scope>
</reference>
<dbReference type="InterPro" id="IPR036397">
    <property type="entry name" value="RNaseH_sf"/>
</dbReference>
<name>A0A565AT90_9BRAS</name>
<dbReference type="EMBL" id="CABITT030000001">
    <property type="protein sequence ID" value="VVA92577.1"/>
    <property type="molecule type" value="Genomic_DNA"/>
</dbReference>
<sequence length="101" mass="10970">MIRGPHAASPLLDESLAMLRTPQVAKGEGLDRLQVFSYSLTLINLINSGATSSELYGDLHDIRALIALFSSISFSHIPRSANEQSDLRAKSALDACRRTIS</sequence>
<dbReference type="InterPro" id="IPR044730">
    <property type="entry name" value="RNase_H-like_dom_plant"/>
</dbReference>
<dbReference type="CDD" id="cd06222">
    <property type="entry name" value="RNase_H_like"/>
    <property type="match status" value="1"/>
</dbReference>
<dbReference type="InterPro" id="IPR052929">
    <property type="entry name" value="RNase_H-like_EbsB-rel"/>
</dbReference>
<dbReference type="PANTHER" id="PTHR47074">
    <property type="entry name" value="BNAC02G40300D PROTEIN"/>
    <property type="match status" value="1"/>
</dbReference>
<dbReference type="GO" id="GO:0004523">
    <property type="term" value="F:RNA-DNA hybrid ribonuclease activity"/>
    <property type="evidence" value="ECO:0007669"/>
    <property type="project" value="InterPro"/>
</dbReference>
<accession>A0A565AT90</accession>
<dbReference type="InterPro" id="IPR002156">
    <property type="entry name" value="RNaseH_domain"/>
</dbReference>
<comment type="caution">
    <text evidence="2">The sequence shown here is derived from an EMBL/GenBank/DDBJ whole genome shotgun (WGS) entry which is preliminary data.</text>
</comment>
<keyword evidence="3" id="KW-1185">Reference proteome</keyword>
<protein>
    <recommendedName>
        <fullName evidence="1">RNase H type-1 domain-containing protein</fullName>
    </recommendedName>
</protein>
<proteinExistence type="predicted"/>
<dbReference type="PANTHER" id="PTHR47074:SF11">
    <property type="entry name" value="REVERSE TRANSCRIPTASE-LIKE PROTEIN"/>
    <property type="match status" value="1"/>
</dbReference>
<dbReference type="GO" id="GO:0003676">
    <property type="term" value="F:nucleic acid binding"/>
    <property type="evidence" value="ECO:0007669"/>
    <property type="project" value="InterPro"/>
</dbReference>
<gene>
    <name evidence="2" type="ORF">ANE_LOCUS3022</name>
</gene>
<feature type="domain" description="RNase H type-1" evidence="1">
    <location>
        <begin position="8"/>
        <end position="92"/>
    </location>
</feature>
<dbReference type="Proteomes" id="UP000489600">
    <property type="component" value="Unassembled WGS sequence"/>
</dbReference>